<sequence>MSSSPENLPPLVTAHDKDDTIDAKTRIDSPHMNDIEKMLAAKAKEDPLHVTKEDAARLESVEHKALGYRPPSSSVAAQVQAMADKVENFHKIADNIEQKLREHPSSVTKQDAQQVLSKEHKVLGHYPPKGSISAAAQRVAAANERQAKKDEVTKDEVTKDEATKDEDGTKTDSEKNDADKKSDTSKDDASKDDGAKSTTASDATETAATRRMSSVDKAKIDQFKAKAFDVVIREAKDAFQKELEEEFSKTGEAMSVDKEAANKVMAEKTEAIESEKAEVEDVAAVPANGHVKKAE</sequence>
<evidence type="ECO:0000313" key="3">
    <source>
        <dbReference type="Proteomes" id="UP001365128"/>
    </source>
</evidence>
<evidence type="ECO:0000313" key="2">
    <source>
        <dbReference type="EMBL" id="KAK7543540.1"/>
    </source>
</evidence>
<feature type="compositionally biased region" description="Basic and acidic residues" evidence="1">
    <location>
        <begin position="14"/>
        <end position="28"/>
    </location>
</feature>
<feature type="compositionally biased region" description="Polar residues" evidence="1">
    <location>
        <begin position="105"/>
        <end position="116"/>
    </location>
</feature>
<feature type="region of interest" description="Disordered" evidence="1">
    <location>
        <begin position="97"/>
        <end position="218"/>
    </location>
</feature>
<gene>
    <name evidence="2" type="ORF">IWX46DRAFT_152254</name>
</gene>
<protein>
    <submittedName>
        <fullName evidence="2">Uncharacterized protein</fullName>
    </submittedName>
</protein>
<feature type="region of interest" description="Disordered" evidence="1">
    <location>
        <begin position="1"/>
        <end position="28"/>
    </location>
</feature>
<evidence type="ECO:0000256" key="1">
    <source>
        <dbReference type="SAM" id="MobiDB-lite"/>
    </source>
</evidence>
<name>A0ABR1MAU1_9PEZI</name>
<proteinExistence type="predicted"/>
<comment type="caution">
    <text evidence="2">The sequence shown here is derived from an EMBL/GenBank/DDBJ whole genome shotgun (WGS) entry which is preliminary data.</text>
</comment>
<reference evidence="2 3" key="1">
    <citation type="submission" date="2024-04" db="EMBL/GenBank/DDBJ databases">
        <title>Phyllosticta paracitricarpa is synonymous to the EU quarantine fungus P. citricarpa based on phylogenomic analyses.</title>
        <authorList>
            <consortium name="Lawrence Berkeley National Laboratory"/>
            <person name="Van Ingen-Buijs V.A."/>
            <person name="Van Westerhoven A.C."/>
            <person name="Haridas S."/>
            <person name="Skiadas P."/>
            <person name="Martin F."/>
            <person name="Groenewald J.Z."/>
            <person name="Crous P.W."/>
            <person name="Seidl M.F."/>
        </authorList>
    </citation>
    <scope>NUCLEOTIDE SEQUENCE [LARGE SCALE GENOMIC DNA]</scope>
    <source>
        <strain evidence="2 3">CBS 122670</strain>
    </source>
</reference>
<dbReference type="EMBL" id="JBBPDW010000020">
    <property type="protein sequence ID" value="KAK7543540.1"/>
    <property type="molecule type" value="Genomic_DNA"/>
</dbReference>
<feature type="compositionally biased region" description="Basic and acidic residues" evidence="1">
    <location>
        <begin position="145"/>
        <end position="195"/>
    </location>
</feature>
<feature type="compositionally biased region" description="Low complexity" evidence="1">
    <location>
        <begin position="196"/>
        <end position="209"/>
    </location>
</feature>
<feature type="compositionally biased region" description="Low complexity" evidence="1">
    <location>
        <begin position="134"/>
        <end position="144"/>
    </location>
</feature>
<organism evidence="2 3">
    <name type="scientific">Phyllosticta citricarpa</name>
    <dbReference type="NCBI Taxonomy" id="55181"/>
    <lineage>
        <taxon>Eukaryota</taxon>
        <taxon>Fungi</taxon>
        <taxon>Dikarya</taxon>
        <taxon>Ascomycota</taxon>
        <taxon>Pezizomycotina</taxon>
        <taxon>Dothideomycetes</taxon>
        <taxon>Dothideomycetes incertae sedis</taxon>
        <taxon>Botryosphaeriales</taxon>
        <taxon>Phyllostictaceae</taxon>
        <taxon>Phyllosticta</taxon>
    </lineage>
</organism>
<accession>A0ABR1MAU1</accession>
<dbReference type="Proteomes" id="UP001365128">
    <property type="component" value="Unassembled WGS sequence"/>
</dbReference>
<keyword evidence="3" id="KW-1185">Reference proteome</keyword>